<evidence type="ECO:0000313" key="2">
    <source>
        <dbReference type="EMBL" id="RUL89783.1"/>
    </source>
</evidence>
<dbReference type="NCBIfam" id="TIGR02608">
    <property type="entry name" value="delta_60_rpt"/>
    <property type="match status" value="6"/>
</dbReference>
<reference evidence="2 3" key="2">
    <citation type="submission" date="2019-01" db="EMBL/GenBank/DDBJ databases">
        <title>Tautonia sociabilis, a novel thermotolerant planctomycete of Isosphaeraceae family, isolated from a 4000 m deep subterranean habitat.</title>
        <authorList>
            <person name="Kovaleva O.L."/>
            <person name="Elcheninov A.G."/>
            <person name="Van Heerden E."/>
            <person name="Toshchakov S.V."/>
            <person name="Novikov A."/>
            <person name="Bonch-Osmolovskaya E.A."/>
            <person name="Kublanov I.V."/>
        </authorList>
    </citation>
    <scope>NUCLEOTIDE SEQUENCE [LARGE SCALE GENOMIC DNA]</scope>
    <source>
        <strain evidence="2 3">GM2012</strain>
    </source>
</reference>
<reference evidence="2 3" key="1">
    <citation type="submission" date="2018-12" db="EMBL/GenBank/DDBJ databases">
        <authorList>
            <person name="Toschakov S.V."/>
        </authorList>
    </citation>
    <scope>NUCLEOTIDE SEQUENCE [LARGE SCALE GENOMIC DNA]</scope>
    <source>
        <strain evidence="2 3">GM2012</strain>
    </source>
</reference>
<accession>A0A432MQK6</accession>
<keyword evidence="3" id="KW-1185">Reference proteome</keyword>
<dbReference type="AlphaFoldDB" id="A0A432MQK6"/>
<proteinExistence type="predicted"/>
<dbReference type="Gene3D" id="2.80.10.50">
    <property type="match status" value="3"/>
</dbReference>
<dbReference type="Proteomes" id="UP000280296">
    <property type="component" value="Unassembled WGS sequence"/>
</dbReference>
<comment type="caution">
    <text evidence="2">The sequence shown here is derived from an EMBL/GenBank/DDBJ whole genome shotgun (WGS) entry which is preliminary data.</text>
</comment>
<name>A0A432MQK6_9BACT</name>
<dbReference type="InterPro" id="IPR028994">
    <property type="entry name" value="Integrin_alpha_N"/>
</dbReference>
<evidence type="ECO:0008006" key="4">
    <source>
        <dbReference type="Google" id="ProtNLM"/>
    </source>
</evidence>
<dbReference type="InterPro" id="IPR013431">
    <property type="entry name" value="Delta_60_rpt"/>
</dbReference>
<feature type="compositionally biased region" description="Low complexity" evidence="1">
    <location>
        <begin position="12"/>
        <end position="22"/>
    </location>
</feature>
<dbReference type="SUPFAM" id="SSF69318">
    <property type="entry name" value="Integrin alpha N-terminal domain"/>
    <property type="match status" value="1"/>
</dbReference>
<dbReference type="Pfam" id="PF17164">
    <property type="entry name" value="DUF5122"/>
    <property type="match status" value="6"/>
</dbReference>
<dbReference type="PANTHER" id="PTHR39431:SF1">
    <property type="entry name" value="FRPA_C-RELATED PROTEIN"/>
    <property type="match status" value="1"/>
</dbReference>
<dbReference type="SUPFAM" id="SSF50952">
    <property type="entry name" value="Soluble quinoprotein glucose dehydrogenase"/>
    <property type="match status" value="1"/>
</dbReference>
<dbReference type="PANTHER" id="PTHR39431">
    <property type="entry name" value="FRPA/C-RELATED PROTEIN"/>
    <property type="match status" value="1"/>
</dbReference>
<gene>
    <name evidence="2" type="ORF">TsocGM_01055</name>
</gene>
<dbReference type="InterPro" id="IPR011041">
    <property type="entry name" value="Quinoprot_gluc/sorb_DH_b-prop"/>
</dbReference>
<dbReference type="EMBL" id="RYZH01000001">
    <property type="protein sequence ID" value="RUL89783.1"/>
    <property type="molecule type" value="Genomic_DNA"/>
</dbReference>
<dbReference type="SUPFAM" id="SSF63829">
    <property type="entry name" value="Calcium-dependent phosphotriesterase"/>
    <property type="match status" value="1"/>
</dbReference>
<feature type="region of interest" description="Disordered" evidence="1">
    <location>
        <begin position="1"/>
        <end position="57"/>
    </location>
</feature>
<protein>
    <recommendedName>
        <fullName evidence="4">FG-GAP repeat protein</fullName>
    </recommendedName>
</protein>
<evidence type="ECO:0000313" key="3">
    <source>
        <dbReference type="Proteomes" id="UP000280296"/>
    </source>
</evidence>
<feature type="compositionally biased region" description="Low complexity" evidence="1">
    <location>
        <begin position="33"/>
        <end position="43"/>
    </location>
</feature>
<organism evidence="2 3">
    <name type="scientific">Tautonia sociabilis</name>
    <dbReference type="NCBI Taxonomy" id="2080755"/>
    <lineage>
        <taxon>Bacteria</taxon>
        <taxon>Pseudomonadati</taxon>
        <taxon>Planctomycetota</taxon>
        <taxon>Planctomycetia</taxon>
        <taxon>Isosphaerales</taxon>
        <taxon>Isosphaeraceae</taxon>
        <taxon>Tautonia</taxon>
    </lineage>
</organism>
<sequence>MTSSTPAIGPGSEASRTRSAPPSRRRRRRRGPLLEPLEPRTLLNGSPDPSFGRADLPGRATLDLDGLAEVSGVAVQDDGAVLVAGTVRRHGNDDFAVARFLPDGTPDPGFGASGVATIAFDLGFGDDVDDAARALAVQPDGRILVVGPVERSGGQLDFGVARLMADGSPDTSFGLLGRVVFGFDRGGSLAQLDDIPRAAAVQPDGRILVVGSVDDVNDENDVGVLRLLANGSLDPSFGSGGRAVIGFDLGQTDADRDDDPAAVLLQPDGRVVIAAAVDLPGGDRDFGLVRLLADGGLDPGFGSGGRVVVGFNLGDQAARRIDLPTALALQPDGRIVVAGSAEAPGSRSDFALLRLLPDGSPDASFDGDGRVNVHVGAGLRSGASAVAVHPDGRIVAAGNVQDAGGDSDFGALQIDPTGAADPGFGAGGGVVLPFDLGGTFEDRASGAALDSTGRLVIGGRVEVAPGTFAIGAARLFTDSSPPFVVRIVPVEPELRTEPVDSIDVVLSEPIDPAVLASSLTLSRDGSPLPAPGAMTVGLVPGSWATYRVSGIGEATSPEGHYQFLVDASGLRDPAGNPGTGSASVSFRIDRTGPTILRLSPIGPDPRGIPLLEADVEFSEPIDLNADVLGAFSLSRDGVAVPLGEGVTLEPVPGSATSYRLVGLSGATSVRGSYRISVDATVLRDLAGNPGTGSASSPFTVLLRAVPADYDGDGTSDLATYTESDGVGRFTIRNSRDGSDRVVPLGGPGDVPVDGDYDGDGIIDPAVFGFDPSLGSSRFLIQRSSDGTLRSIPFGGPFDFPIGGDYDGDGITDLAVFGYSPLNGSSRYAIVYSSGAPSLTFPFGGLQDFPVAGDYDGDGITDVAVSGYSPRNGFSRFGVVYSSGRPTLTLPFGGTDDRPVAGDYDGDGITDVAVYGYSPRNGFSRFGVVYSSGRPTLTLPFGGADDLPVGGDYDGDGTTDVAVYGYSSLNGFSRFGILLSGGSPTRTEPFGTIGSIGLPPFPGLFRIQNGAGPDGPTSPDLGTTFRKASSIGVLGSLPDGSSSRAPSPPDARWAGLFDLALLDPSSLTQPRRGPHLRSLAGP</sequence>
<evidence type="ECO:0000256" key="1">
    <source>
        <dbReference type="SAM" id="MobiDB-lite"/>
    </source>
</evidence>